<feature type="domain" description="GFO/IDH/MocA-like oxidoreductase" evidence="2">
    <location>
        <begin position="127"/>
        <end position="236"/>
    </location>
</feature>
<gene>
    <name evidence="3" type="ORF">V0288_03715</name>
</gene>
<dbReference type="EMBL" id="JBAFSM010000004">
    <property type="protein sequence ID" value="MEG3436216.1"/>
    <property type="molecule type" value="Genomic_DNA"/>
</dbReference>
<evidence type="ECO:0000259" key="2">
    <source>
        <dbReference type="Pfam" id="PF22725"/>
    </source>
</evidence>
<evidence type="ECO:0000313" key="3">
    <source>
        <dbReference type="EMBL" id="MEG3436216.1"/>
    </source>
</evidence>
<comment type="caution">
    <text evidence="3">The sequence shown here is derived from an EMBL/GenBank/DDBJ whole genome shotgun (WGS) entry which is preliminary data.</text>
</comment>
<name>A0AAW9QRI3_9CHRO</name>
<keyword evidence="4" id="KW-1185">Reference proteome</keyword>
<feature type="domain" description="Gfo/Idh/MocA-like oxidoreductase N-terminal" evidence="1">
    <location>
        <begin position="4"/>
        <end position="118"/>
    </location>
</feature>
<dbReference type="InterPro" id="IPR051450">
    <property type="entry name" value="Gfo/Idh/MocA_Oxidoreductases"/>
</dbReference>
<proteinExistence type="predicted"/>
<dbReference type="AlphaFoldDB" id="A0AAW9QRI3"/>
<dbReference type="InterPro" id="IPR000683">
    <property type="entry name" value="Gfo/Idh/MocA-like_OxRdtase_N"/>
</dbReference>
<organism evidence="3 4">
    <name type="scientific">Pannus brasiliensis CCIBt3594</name>
    <dbReference type="NCBI Taxonomy" id="1427578"/>
    <lineage>
        <taxon>Bacteria</taxon>
        <taxon>Bacillati</taxon>
        <taxon>Cyanobacteriota</taxon>
        <taxon>Cyanophyceae</taxon>
        <taxon>Oscillatoriophycideae</taxon>
        <taxon>Chroococcales</taxon>
        <taxon>Microcystaceae</taxon>
        <taxon>Pannus</taxon>
    </lineage>
</organism>
<reference evidence="3 4" key="1">
    <citation type="submission" date="2024-01" db="EMBL/GenBank/DDBJ databases">
        <title>Genomic insights into the taxonomy and metabolism of the cyanobacterium Pannus brasiliensis CCIBt3594.</title>
        <authorList>
            <person name="Machado M."/>
            <person name="Botero N.B."/>
            <person name="Andreote A.P.D."/>
            <person name="Feitosa A.M.T."/>
            <person name="Popin R."/>
            <person name="Sivonen K."/>
            <person name="Fiore M.F."/>
        </authorList>
    </citation>
    <scope>NUCLEOTIDE SEQUENCE [LARGE SCALE GENOMIC DNA]</scope>
    <source>
        <strain evidence="3 4">CCIBt3594</strain>
    </source>
</reference>
<dbReference type="Pfam" id="PF22725">
    <property type="entry name" value="GFO_IDH_MocA_C3"/>
    <property type="match status" value="1"/>
</dbReference>
<accession>A0AAW9QRI3</accession>
<dbReference type="Pfam" id="PF01408">
    <property type="entry name" value="GFO_IDH_MocA"/>
    <property type="match status" value="1"/>
</dbReference>
<evidence type="ECO:0000313" key="4">
    <source>
        <dbReference type="Proteomes" id="UP001328733"/>
    </source>
</evidence>
<dbReference type="InterPro" id="IPR055170">
    <property type="entry name" value="GFO_IDH_MocA-like_dom"/>
</dbReference>
<dbReference type="RefSeq" id="WP_332863672.1">
    <property type="nucleotide sequence ID" value="NZ_JBAFSM010000004.1"/>
</dbReference>
<dbReference type="SUPFAM" id="SSF51735">
    <property type="entry name" value="NAD(P)-binding Rossmann-fold domains"/>
    <property type="match status" value="1"/>
</dbReference>
<dbReference type="Proteomes" id="UP001328733">
    <property type="component" value="Unassembled WGS sequence"/>
</dbReference>
<dbReference type="Gene3D" id="3.40.50.720">
    <property type="entry name" value="NAD(P)-binding Rossmann-like Domain"/>
    <property type="match status" value="1"/>
</dbReference>
<dbReference type="PANTHER" id="PTHR43377:SF6">
    <property type="entry name" value="GFO_IDH_MOCA-LIKE OXIDOREDUCTASE N-TERMINAL DOMAIN-CONTAINING PROTEIN"/>
    <property type="match status" value="1"/>
</dbReference>
<dbReference type="GO" id="GO:0000166">
    <property type="term" value="F:nucleotide binding"/>
    <property type="evidence" value="ECO:0007669"/>
    <property type="project" value="InterPro"/>
</dbReference>
<dbReference type="SUPFAM" id="SSF55347">
    <property type="entry name" value="Glyceraldehyde-3-phosphate dehydrogenase-like, C-terminal domain"/>
    <property type="match status" value="1"/>
</dbReference>
<sequence length="319" mass="35782">MNQVIVVGAGNWGQNLARQFDRLEALAGVVEIDPEKREAIHQLYPNIPVYSQYEEALATEGTAIAIATPPFSHYSLAKSALSAGKDVFIEKPMTVSVTEARELAVYADEHSRILMVGHLLLYQPAIRWMADYIARGEIGRVYHVSTTRVKLGKARREEDVWWSFAPHDISVILDLLGNPSLQSVQAIGQAILQPDIVDNIHVDLVFPEGKTAHVHCSWFWPVLQRETIVLGEKQMLVYDEARKTVTVHDKGIDGNLNNRVGESWQPVLDETEPLAIECRHFLDRLLDRQPPLSNGWNGVAVVEILEKAREVLNAGLFRS</sequence>
<evidence type="ECO:0000259" key="1">
    <source>
        <dbReference type="Pfam" id="PF01408"/>
    </source>
</evidence>
<dbReference type="InterPro" id="IPR036291">
    <property type="entry name" value="NAD(P)-bd_dom_sf"/>
</dbReference>
<dbReference type="Gene3D" id="3.30.360.10">
    <property type="entry name" value="Dihydrodipicolinate Reductase, domain 2"/>
    <property type="match status" value="1"/>
</dbReference>
<protein>
    <submittedName>
        <fullName evidence="3">Gfo/Idh/MocA family oxidoreductase</fullName>
    </submittedName>
</protein>
<dbReference type="PANTHER" id="PTHR43377">
    <property type="entry name" value="BILIVERDIN REDUCTASE A"/>
    <property type="match status" value="1"/>
</dbReference>